<evidence type="ECO:0000313" key="3">
    <source>
        <dbReference type="Proteomes" id="UP000824130"/>
    </source>
</evidence>
<feature type="transmembrane region" description="Helical" evidence="1">
    <location>
        <begin position="12"/>
        <end position="28"/>
    </location>
</feature>
<evidence type="ECO:0000313" key="2">
    <source>
        <dbReference type="EMBL" id="HIU95454.1"/>
    </source>
</evidence>
<evidence type="ECO:0000256" key="1">
    <source>
        <dbReference type="SAM" id="Phobius"/>
    </source>
</evidence>
<sequence>MTERKNRGRAIIFFLVAVISACILIRLGDADDSPGLGGIGILLAMILAMRGIYHIHVIPRGYHIPIILLILAVIALAFPIVLYIDGEIWGFSQMAAISLSAGAVMILIAVMRIVRVRRGR</sequence>
<comment type="caution">
    <text evidence="2">The sequence shown here is derived from an EMBL/GenBank/DDBJ whole genome shotgun (WGS) entry which is preliminary data.</text>
</comment>
<keyword evidence="1" id="KW-0472">Membrane</keyword>
<keyword evidence="1" id="KW-0812">Transmembrane</keyword>
<feature type="transmembrane region" description="Helical" evidence="1">
    <location>
        <begin position="90"/>
        <end position="114"/>
    </location>
</feature>
<dbReference type="PROSITE" id="PS51257">
    <property type="entry name" value="PROKAR_LIPOPROTEIN"/>
    <property type="match status" value="1"/>
</dbReference>
<accession>A0A9D1SUB0</accession>
<reference evidence="2" key="2">
    <citation type="journal article" date="2021" name="PeerJ">
        <title>Extensive microbial diversity within the chicken gut microbiome revealed by metagenomics and culture.</title>
        <authorList>
            <person name="Gilroy R."/>
            <person name="Ravi A."/>
            <person name="Getino M."/>
            <person name="Pursley I."/>
            <person name="Horton D.L."/>
            <person name="Alikhan N.F."/>
            <person name="Baker D."/>
            <person name="Gharbi K."/>
            <person name="Hall N."/>
            <person name="Watson M."/>
            <person name="Adriaenssens E.M."/>
            <person name="Foster-Nyarko E."/>
            <person name="Jarju S."/>
            <person name="Secka A."/>
            <person name="Antonio M."/>
            <person name="Oren A."/>
            <person name="Chaudhuri R.R."/>
            <person name="La Ragione R."/>
            <person name="Hildebrand F."/>
            <person name="Pallen M.J."/>
        </authorList>
    </citation>
    <scope>NUCLEOTIDE SEQUENCE</scope>
    <source>
        <strain evidence="2">ChiSjej4B22-8349</strain>
    </source>
</reference>
<reference evidence="2" key="1">
    <citation type="submission" date="2020-10" db="EMBL/GenBank/DDBJ databases">
        <authorList>
            <person name="Gilroy R."/>
        </authorList>
    </citation>
    <scope>NUCLEOTIDE SEQUENCE</scope>
    <source>
        <strain evidence="2">ChiSjej4B22-8349</strain>
    </source>
</reference>
<keyword evidence="1" id="KW-1133">Transmembrane helix</keyword>
<feature type="transmembrane region" description="Helical" evidence="1">
    <location>
        <begin position="65"/>
        <end position="84"/>
    </location>
</feature>
<name>A0A9D1SUB0_9FIRM</name>
<dbReference type="AlphaFoldDB" id="A0A9D1SUB0"/>
<organism evidence="2 3">
    <name type="scientific">Candidatus Allocopromorpha excrementipullorum</name>
    <dbReference type="NCBI Taxonomy" id="2840743"/>
    <lineage>
        <taxon>Bacteria</taxon>
        <taxon>Bacillati</taxon>
        <taxon>Bacillota</taxon>
        <taxon>Clostridia</taxon>
        <taxon>Eubacteriales</taxon>
        <taxon>Eubacteriaceae</taxon>
        <taxon>Eubacteriaceae incertae sedis</taxon>
        <taxon>Candidatus Allocopromorpha</taxon>
    </lineage>
</organism>
<feature type="transmembrane region" description="Helical" evidence="1">
    <location>
        <begin position="34"/>
        <end position="53"/>
    </location>
</feature>
<proteinExistence type="predicted"/>
<gene>
    <name evidence="2" type="ORF">IAD25_01900</name>
</gene>
<dbReference type="Proteomes" id="UP000824130">
    <property type="component" value="Unassembled WGS sequence"/>
</dbReference>
<dbReference type="EMBL" id="DVOB01000041">
    <property type="protein sequence ID" value="HIU95454.1"/>
    <property type="molecule type" value="Genomic_DNA"/>
</dbReference>
<protein>
    <submittedName>
        <fullName evidence="2">Uncharacterized protein</fullName>
    </submittedName>
</protein>